<proteinExistence type="predicted"/>
<organism evidence="2">
    <name type="scientific">Candidatus Kentrum sp. LFY</name>
    <dbReference type="NCBI Taxonomy" id="2126342"/>
    <lineage>
        <taxon>Bacteria</taxon>
        <taxon>Pseudomonadati</taxon>
        <taxon>Pseudomonadota</taxon>
        <taxon>Gammaproteobacteria</taxon>
        <taxon>Candidatus Kentrum</taxon>
    </lineage>
</organism>
<feature type="chain" id="PRO_5019584858" evidence="1">
    <location>
        <begin position="20"/>
        <end position="110"/>
    </location>
</feature>
<gene>
    <name evidence="2" type="ORF">BECKLFY1418C_GA0070996_10852</name>
</gene>
<dbReference type="AlphaFoldDB" id="A0A450WVS1"/>
<dbReference type="EMBL" id="CAADFN010000085">
    <property type="protein sequence ID" value="VFK21079.1"/>
    <property type="molecule type" value="Genomic_DNA"/>
</dbReference>
<sequence>MKKATIIMIALLLPIAASAAYHTGVRNIVNMGCHNVDNTCYVTISGSSIGPSSCNSTSIRWNEKYDANGKSVLALLTAAFLAGKRASFAISDSCYQYQNNYPTFTYFFIH</sequence>
<keyword evidence="1" id="KW-0732">Signal</keyword>
<evidence type="ECO:0000256" key="1">
    <source>
        <dbReference type="SAM" id="SignalP"/>
    </source>
</evidence>
<protein>
    <submittedName>
        <fullName evidence="2">Uncharacterized protein</fullName>
    </submittedName>
</protein>
<accession>A0A450WVS1</accession>
<feature type="signal peptide" evidence="1">
    <location>
        <begin position="1"/>
        <end position="19"/>
    </location>
</feature>
<reference evidence="2" key="1">
    <citation type="submission" date="2019-02" db="EMBL/GenBank/DDBJ databases">
        <authorList>
            <person name="Gruber-Vodicka R. H."/>
            <person name="Seah K. B. B."/>
        </authorList>
    </citation>
    <scope>NUCLEOTIDE SEQUENCE</scope>
    <source>
        <strain evidence="2">BECK_BY7</strain>
    </source>
</reference>
<name>A0A450WVS1_9GAMM</name>
<evidence type="ECO:0000313" key="2">
    <source>
        <dbReference type="EMBL" id="VFK21079.1"/>
    </source>
</evidence>